<feature type="non-terminal residue" evidence="2">
    <location>
        <position position="1"/>
    </location>
</feature>
<reference evidence="2" key="1">
    <citation type="submission" date="2009-11" db="EMBL/GenBank/DDBJ databases">
        <authorList>
            <consortium name="US DOE Joint Genome Institute (JGI-PGF)"/>
            <person name="Ottilar R."/>
            <person name="Schmutz J."/>
            <person name="Salamov A."/>
            <person name="Cheng J.F."/>
            <person name="Lucas S."/>
            <person name="Pitluck S."/>
            <person name="Gundlach H."/>
            <person name="Guo Y."/>
            <person name="Haberer G."/>
            <person name="Nasrallah J."/>
            <person name="Mayer K.F.X."/>
            <person name="van de Peer Y."/>
            <person name="Weigel D."/>
            <person name="Grigoriev I.V."/>
        </authorList>
    </citation>
    <scope>NUCLEOTIDE SEQUENCE</scope>
    <source>
        <strain evidence="2">Nigerian</strain>
    </source>
</reference>
<protein>
    <submittedName>
        <fullName evidence="2">Uncharacterized protein</fullName>
    </submittedName>
</protein>
<dbReference type="AlphaFoldDB" id="A0A1B8Y7A3"/>
<gene>
    <name evidence="2" type="ORF">XENTR_v900302333mg</name>
</gene>
<proteinExistence type="predicted"/>
<evidence type="ECO:0000313" key="2">
    <source>
        <dbReference type="EMBL" id="OCA18846.1"/>
    </source>
</evidence>
<feature type="region of interest" description="Disordered" evidence="1">
    <location>
        <begin position="35"/>
        <end position="54"/>
    </location>
</feature>
<organism evidence="2">
    <name type="scientific">Xenopus tropicalis</name>
    <name type="common">Western clawed frog</name>
    <name type="synonym">Silurana tropicalis</name>
    <dbReference type="NCBI Taxonomy" id="8364"/>
    <lineage>
        <taxon>Eukaryota</taxon>
        <taxon>Metazoa</taxon>
        <taxon>Chordata</taxon>
        <taxon>Craniata</taxon>
        <taxon>Vertebrata</taxon>
        <taxon>Euteleostomi</taxon>
        <taxon>Amphibia</taxon>
        <taxon>Batrachia</taxon>
        <taxon>Anura</taxon>
        <taxon>Pipoidea</taxon>
        <taxon>Pipidae</taxon>
        <taxon>Xenopodinae</taxon>
        <taxon>Xenopus</taxon>
        <taxon>Silurana</taxon>
    </lineage>
</organism>
<sequence length="94" mass="10295">PSIYMYCLLSSWVYSIVHSIAGSLWRQPQWVYTPQSDPAQAPAGSVSVGRPKEYPNGQKMVPGSSAALHFSSGFQKGALFYITDVVGSERQLVE</sequence>
<reference evidence="2" key="3">
    <citation type="submission" date="2016-05" db="EMBL/GenBank/DDBJ databases">
        <title>WGS assembly of Xenopus tropicalis.</title>
        <authorList>
            <person name="Sessions A."/>
            <person name="Jenkins J."/>
            <person name="Mitros T."/>
            <person name="Lyons J.T."/>
            <person name="Dichmann D.S."/>
            <person name="Robert J."/>
            <person name="Harland R.M."/>
            <person name="Rokhsar D.S."/>
        </authorList>
    </citation>
    <scope>NUCLEOTIDE SEQUENCE</scope>
    <source>
        <strain evidence="2">Nigerian</strain>
    </source>
</reference>
<dbReference type="EMBL" id="KV460399">
    <property type="protein sequence ID" value="OCA18846.1"/>
    <property type="molecule type" value="Genomic_DNA"/>
</dbReference>
<accession>A0A1B8Y7A3</accession>
<feature type="non-terminal residue" evidence="2">
    <location>
        <position position="94"/>
    </location>
</feature>
<evidence type="ECO:0000256" key="1">
    <source>
        <dbReference type="SAM" id="MobiDB-lite"/>
    </source>
</evidence>
<reference evidence="2" key="2">
    <citation type="journal article" date="2010" name="Science">
        <title>The genome of the Western clawed frog Xenopus tropicalis.</title>
        <authorList>
            <person name="Hellsten U."/>
            <person name="Harland R.M."/>
            <person name="Gilchrist M.J."/>
            <person name="Hendrix D."/>
            <person name="Jurka J."/>
            <person name="Kapitonov V."/>
            <person name="Ovcharenko I."/>
            <person name="Putnam N.H."/>
            <person name="Shu S."/>
            <person name="Taher L."/>
            <person name="Blitz I.L."/>
            <person name="Blumberg B."/>
            <person name="Dichmann D.S."/>
            <person name="Dubchak I."/>
            <person name="Amaya E."/>
            <person name="Detter J.C."/>
            <person name="Fletcher R."/>
            <person name="Gerhard D.S."/>
            <person name="Goodstein D."/>
            <person name="Graves T."/>
            <person name="Grigoriev I.V."/>
            <person name="Grimwood J."/>
            <person name="Kawashima T."/>
            <person name="Lindquist E."/>
            <person name="Lucas S.M."/>
            <person name="Mead P.E."/>
            <person name="Mitros T."/>
            <person name="Ogino H."/>
            <person name="Ohta Y."/>
            <person name="Poliakov A.V."/>
            <person name="Pollet N."/>
            <person name="Robert J."/>
            <person name="Salamov A."/>
            <person name="Sater A.K."/>
            <person name="Schmutz J."/>
            <person name="Terry A."/>
            <person name="Vize P.D."/>
            <person name="Warren W.C."/>
            <person name="Wells D."/>
            <person name="Wills A."/>
            <person name="Wilson R.K."/>
            <person name="Zimmerman L.B."/>
            <person name="Zorn A.M."/>
            <person name="Grainger R."/>
            <person name="Grammer T."/>
            <person name="Khokha M.K."/>
            <person name="Richardson P.M."/>
            <person name="Rokhsar D.S."/>
        </authorList>
    </citation>
    <scope>NUCLEOTIDE SEQUENCE [LARGE SCALE GENOMIC DNA]</scope>
    <source>
        <strain evidence="2">Nigerian</strain>
    </source>
</reference>
<name>A0A1B8Y7A3_XENTR</name>